<dbReference type="Proteomes" id="UP000295008">
    <property type="component" value="Unassembled WGS sequence"/>
</dbReference>
<dbReference type="PRINTS" id="PR00069">
    <property type="entry name" value="ALDKETRDTASE"/>
</dbReference>
<evidence type="ECO:0000256" key="3">
    <source>
        <dbReference type="PIRSR" id="PIRSR000097-3"/>
    </source>
</evidence>
<evidence type="ECO:0000256" key="1">
    <source>
        <dbReference type="PIRSR" id="PIRSR000097-1"/>
    </source>
</evidence>
<dbReference type="InterPro" id="IPR018170">
    <property type="entry name" value="Aldo/ket_reductase_CS"/>
</dbReference>
<reference evidence="5 6" key="1">
    <citation type="submission" date="2019-03" db="EMBL/GenBank/DDBJ databases">
        <title>Genomic Encyclopedia of Type Strains, Phase IV (KMG-IV): sequencing the most valuable type-strain genomes for metagenomic binning, comparative biology and taxonomic classification.</title>
        <authorList>
            <person name="Goeker M."/>
        </authorList>
    </citation>
    <scope>NUCLEOTIDE SEQUENCE [LARGE SCALE GENOMIC DNA]</scope>
    <source>
        <strain evidence="5 6">LX-B</strain>
    </source>
</reference>
<dbReference type="PANTHER" id="PTHR11732">
    <property type="entry name" value="ALDO/KETO REDUCTASE"/>
    <property type="match status" value="1"/>
</dbReference>
<evidence type="ECO:0000313" key="6">
    <source>
        <dbReference type="Proteomes" id="UP000295008"/>
    </source>
</evidence>
<keyword evidence="6" id="KW-1185">Reference proteome</keyword>
<dbReference type="InterPro" id="IPR020471">
    <property type="entry name" value="AKR"/>
</dbReference>
<organism evidence="5 6">
    <name type="scientific">Hydrogenispora ethanolica</name>
    <dbReference type="NCBI Taxonomy" id="1082276"/>
    <lineage>
        <taxon>Bacteria</taxon>
        <taxon>Bacillati</taxon>
        <taxon>Bacillota</taxon>
        <taxon>Hydrogenispora</taxon>
    </lineage>
</organism>
<feature type="domain" description="NADP-dependent oxidoreductase" evidence="4">
    <location>
        <begin position="34"/>
        <end position="315"/>
    </location>
</feature>
<evidence type="ECO:0000259" key="4">
    <source>
        <dbReference type="Pfam" id="PF00248"/>
    </source>
</evidence>
<dbReference type="AlphaFoldDB" id="A0A4V2QGL2"/>
<dbReference type="InterPro" id="IPR036812">
    <property type="entry name" value="NAD(P)_OxRdtase_dom_sf"/>
</dbReference>
<dbReference type="PIRSF" id="PIRSF000097">
    <property type="entry name" value="AKR"/>
    <property type="match status" value="1"/>
</dbReference>
<proteinExistence type="predicted"/>
<feature type="site" description="Lowers pKa of active site Tyr" evidence="3">
    <location>
        <position position="98"/>
    </location>
</feature>
<feature type="binding site" evidence="2">
    <location>
        <position position="131"/>
    </location>
    <ligand>
        <name>substrate</name>
    </ligand>
</feature>
<feature type="active site" description="Proton donor" evidence="1">
    <location>
        <position position="70"/>
    </location>
</feature>
<evidence type="ECO:0000313" key="5">
    <source>
        <dbReference type="EMBL" id="TCL76277.1"/>
    </source>
</evidence>
<dbReference type="Gene3D" id="3.20.20.100">
    <property type="entry name" value="NADP-dependent oxidoreductase domain"/>
    <property type="match status" value="1"/>
</dbReference>
<dbReference type="RefSeq" id="WP_207930692.1">
    <property type="nucleotide sequence ID" value="NZ_SLUN01000002.1"/>
</dbReference>
<dbReference type="SUPFAM" id="SSF51430">
    <property type="entry name" value="NAD(P)-linked oxidoreductase"/>
    <property type="match status" value="1"/>
</dbReference>
<name>A0A4V2QGL2_HYDET</name>
<comment type="caution">
    <text evidence="5">The sequence shown here is derived from an EMBL/GenBank/DDBJ whole genome shotgun (WGS) entry which is preliminary data.</text>
</comment>
<dbReference type="PROSITE" id="PS00798">
    <property type="entry name" value="ALDOKETO_REDUCTASE_1"/>
    <property type="match status" value="1"/>
</dbReference>
<dbReference type="EMBL" id="SLUN01000002">
    <property type="protein sequence ID" value="TCL76277.1"/>
    <property type="molecule type" value="Genomic_DNA"/>
</dbReference>
<protein>
    <submittedName>
        <fullName evidence="5">Alcohol dehydrogenase (NADP+)</fullName>
    </submittedName>
</protein>
<dbReference type="InterPro" id="IPR023210">
    <property type="entry name" value="NADP_OxRdtase_dom"/>
</dbReference>
<dbReference type="GO" id="GO:0016491">
    <property type="term" value="F:oxidoreductase activity"/>
    <property type="evidence" value="ECO:0007669"/>
    <property type="project" value="InterPro"/>
</dbReference>
<evidence type="ECO:0000256" key="2">
    <source>
        <dbReference type="PIRSR" id="PIRSR000097-2"/>
    </source>
</evidence>
<dbReference type="Pfam" id="PF00248">
    <property type="entry name" value="Aldo_ket_red"/>
    <property type="match status" value="1"/>
</dbReference>
<gene>
    <name evidence="5" type="ORF">EDC14_100230</name>
</gene>
<accession>A0A4V2QGL2</accession>
<sequence>MPNSNDHSFIAPDGVDPRQVPKRTLYTGAQIPAVGLGTFGSDRFSGEQIAAAVRGAIAVGYRHIDCAAVYGNEQLIGPALRDAMQAGIPREELWITSKVWNDMHGEGDVLLSCARTLKDLKLEYLDLYLVHWPFPNYHAPGVSVDSRDPHARPYIHEEFMETWRQMERLVDLGLVRHIGTSNMTIPKLKLLLRDARIKPACNEMELHPHFQQPEFFKFVVDNGIVPIGFCPIGSPTRPDRDKTETDTVDIQDPVIVKIAQRLGVHPAVVCVKWAAQRGQVPIPFSIHRQEYLVNLQCTVGDRLTEEEMREIAAIDRNCRLIKGQVFLWEGAKDWQDLWDEDGVIAG</sequence>